<feature type="transmembrane region" description="Helical" evidence="1">
    <location>
        <begin position="37"/>
        <end position="55"/>
    </location>
</feature>
<dbReference type="RefSeq" id="WP_152277588.1">
    <property type="nucleotide sequence ID" value="NZ_WEKV01000010.1"/>
</dbReference>
<dbReference type="Proteomes" id="UP000469949">
    <property type="component" value="Unassembled WGS sequence"/>
</dbReference>
<protein>
    <recommendedName>
        <fullName evidence="4">DUF4260 family protein</fullName>
    </recommendedName>
</protein>
<dbReference type="InterPro" id="IPR025356">
    <property type="entry name" value="DUF4260"/>
</dbReference>
<evidence type="ECO:0000256" key="1">
    <source>
        <dbReference type="SAM" id="Phobius"/>
    </source>
</evidence>
<keyword evidence="1" id="KW-0472">Membrane</keyword>
<proteinExistence type="predicted"/>
<feature type="transmembrane region" description="Helical" evidence="1">
    <location>
        <begin position="75"/>
        <end position="97"/>
    </location>
</feature>
<evidence type="ECO:0008006" key="4">
    <source>
        <dbReference type="Google" id="ProtNLM"/>
    </source>
</evidence>
<sequence length="137" mass="14271">MSAGDVRGVPRLLLRIEGASLLTCALVGYAWIGQSWWLLAALILLPDLSMVAYLAGPRMGAASYNAAHTSVAPFLLLAASVALGNHAVAGLALIWLAHIGLDRALGYGLKYASGFGDTHLGPLGRAGEKSGVRFCRV</sequence>
<organism evidence="2 3">
    <name type="scientific">Methylorubrum populi</name>
    <dbReference type="NCBI Taxonomy" id="223967"/>
    <lineage>
        <taxon>Bacteria</taxon>
        <taxon>Pseudomonadati</taxon>
        <taxon>Pseudomonadota</taxon>
        <taxon>Alphaproteobacteria</taxon>
        <taxon>Hyphomicrobiales</taxon>
        <taxon>Methylobacteriaceae</taxon>
        <taxon>Methylorubrum</taxon>
    </lineage>
</organism>
<name>A0A833J6B9_9HYPH</name>
<comment type="caution">
    <text evidence="2">The sequence shown here is derived from an EMBL/GenBank/DDBJ whole genome shotgun (WGS) entry which is preliminary data.</text>
</comment>
<evidence type="ECO:0000313" key="2">
    <source>
        <dbReference type="EMBL" id="KAB7785212.1"/>
    </source>
</evidence>
<feature type="transmembrane region" description="Helical" evidence="1">
    <location>
        <begin position="12"/>
        <end position="31"/>
    </location>
</feature>
<gene>
    <name evidence="2" type="ORF">F8B43_3245</name>
</gene>
<evidence type="ECO:0000313" key="3">
    <source>
        <dbReference type="Proteomes" id="UP000469949"/>
    </source>
</evidence>
<keyword evidence="1" id="KW-1133">Transmembrane helix</keyword>
<dbReference type="AlphaFoldDB" id="A0A833J6B9"/>
<dbReference type="EMBL" id="WEKV01000010">
    <property type="protein sequence ID" value="KAB7785212.1"/>
    <property type="molecule type" value="Genomic_DNA"/>
</dbReference>
<dbReference type="Pfam" id="PF14079">
    <property type="entry name" value="DUF4260"/>
    <property type="match status" value="1"/>
</dbReference>
<accession>A0A833J6B9</accession>
<keyword evidence="1" id="KW-0812">Transmembrane</keyword>
<reference evidence="2 3" key="1">
    <citation type="submission" date="2019-10" db="EMBL/GenBank/DDBJ databases">
        <title>Draft Genome Sequence of the Caffeine Degrading Methylotroph Methylorubrum populi PINKEL.</title>
        <authorList>
            <person name="Dawson S.C."/>
            <person name="Zhang X."/>
            <person name="Wright M.E."/>
            <person name="Sharma G."/>
            <person name="Langner J.T."/>
            <person name="Ditty J.L."/>
            <person name="Subuyuj G.A."/>
        </authorList>
    </citation>
    <scope>NUCLEOTIDE SEQUENCE [LARGE SCALE GENOMIC DNA]</scope>
    <source>
        <strain evidence="2 3">Pinkel</strain>
    </source>
</reference>